<reference evidence="1 2" key="1">
    <citation type="submission" date="2023-08" db="EMBL/GenBank/DDBJ databases">
        <title>Black Yeasts Isolated from many extreme environments.</title>
        <authorList>
            <person name="Coleine C."/>
            <person name="Stajich J.E."/>
            <person name="Selbmann L."/>
        </authorList>
    </citation>
    <scope>NUCLEOTIDE SEQUENCE [LARGE SCALE GENOMIC DNA]</scope>
    <source>
        <strain evidence="1 2">CCFEE 536</strain>
    </source>
</reference>
<evidence type="ECO:0000313" key="1">
    <source>
        <dbReference type="EMBL" id="KAK5188092.1"/>
    </source>
</evidence>
<keyword evidence="2" id="KW-1185">Reference proteome</keyword>
<accession>A0ABR0LK40</accession>
<evidence type="ECO:0000313" key="2">
    <source>
        <dbReference type="Proteomes" id="UP001357485"/>
    </source>
</evidence>
<dbReference type="EMBL" id="JAVRRA010018562">
    <property type="protein sequence ID" value="KAK5188092.1"/>
    <property type="molecule type" value="Genomic_DNA"/>
</dbReference>
<feature type="non-terminal residue" evidence="1">
    <location>
        <position position="53"/>
    </location>
</feature>
<gene>
    <name evidence="1" type="ORF">LTR16_008767</name>
</gene>
<dbReference type="Proteomes" id="UP001357485">
    <property type="component" value="Unassembled WGS sequence"/>
</dbReference>
<protein>
    <submittedName>
        <fullName evidence="1">Uncharacterized protein</fullName>
    </submittedName>
</protein>
<sequence>MQPDHPVYVKMLKREDSYWGAMPAPSFFNNPWKRQIDTSLGGNSAGVNLVSSI</sequence>
<organism evidence="1 2">
    <name type="scientific">Cryomyces antarcticus</name>
    <dbReference type="NCBI Taxonomy" id="329879"/>
    <lineage>
        <taxon>Eukaryota</taxon>
        <taxon>Fungi</taxon>
        <taxon>Dikarya</taxon>
        <taxon>Ascomycota</taxon>
        <taxon>Pezizomycotina</taxon>
        <taxon>Dothideomycetes</taxon>
        <taxon>Dothideomycetes incertae sedis</taxon>
        <taxon>Cryomyces</taxon>
    </lineage>
</organism>
<name>A0ABR0LK40_9PEZI</name>
<comment type="caution">
    <text evidence="1">The sequence shown here is derived from an EMBL/GenBank/DDBJ whole genome shotgun (WGS) entry which is preliminary data.</text>
</comment>
<proteinExistence type="predicted"/>